<dbReference type="RefSeq" id="WP_074717747.1">
    <property type="nucleotide sequence ID" value="NZ_FNWV01000009.1"/>
</dbReference>
<evidence type="ECO:0000313" key="2">
    <source>
        <dbReference type="Proteomes" id="UP000183190"/>
    </source>
</evidence>
<protein>
    <submittedName>
        <fullName evidence="1">Uncharacterized protein</fullName>
    </submittedName>
</protein>
<sequence>MSVENYIDLYADSHSELIELMQKLYPSSPNETNEERCFLNDHINVYVYSLSEREIQWMKEDYGVNVNHCLSFQYFSFSDCNSANELIYVMKQLVRMLNCDLLYQPNGDSPVIVRRSGILLFDDYFDRYFGKGASDSLREQNKINITDDMSMEDIMERCEEKFGDDFNWWMLPKEKREAPFVPELKLELGEDDPFFDGRVYAIYKCDANDDMLFQSVRKDGTELWRIYHLTYSHRREREGFPIRWDFESGQKAAEYIINQYVEDNESCGIKL</sequence>
<proteinExistence type="predicted"/>
<dbReference type="AlphaFoldDB" id="A0A1H6KG26"/>
<dbReference type="EMBL" id="FNWV01000009">
    <property type="protein sequence ID" value="SEH74287.1"/>
    <property type="molecule type" value="Genomic_DNA"/>
</dbReference>
<gene>
    <name evidence="1" type="ORF">SAMN02910265_02426</name>
</gene>
<name>A0A1H6KG26_RUMFL</name>
<evidence type="ECO:0000313" key="1">
    <source>
        <dbReference type="EMBL" id="SEH74287.1"/>
    </source>
</evidence>
<dbReference type="OrthoDB" id="215765at2"/>
<dbReference type="Proteomes" id="UP000183190">
    <property type="component" value="Unassembled WGS sequence"/>
</dbReference>
<accession>A0A1H6KG26</accession>
<organism evidence="1 2">
    <name type="scientific">Ruminococcus flavefaciens</name>
    <dbReference type="NCBI Taxonomy" id="1265"/>
    <lineage>
        <taxon>Bacteria</taxon>
        <taxon>Bacillati</taxon>
        <taxon>Bacillota</taxon>
        <taxon>Clostridia</taxon>
        <taxon>Eubacteriales</taxon>
        <taxon>Oscillospiraceae</taxon>
        <taxon>Ruminococcus</taxon>
    </lineage>
</organism>
<reference evidence="1 2" key="1">
    <citation type="submission" date="2016-10" db="EMBL/GenBank/DDBJ databases">
        <authorList>
            <person name="de Groot N.N."/>
        </authorList>
    </citation>
    <scope>NUCLEOTIDE SEQUENCE [LARGE SCALE GENOMIC DNA]</scope>
    <source>
        <strain evidence="1 2">YAD2003</strain>
    </source>
</reference>